<dbReference type="InterPro" id="IPR006143">
    <property type="entry name" value="RND_pump_MFP"/>
</dbReference>
<dbReference type="SUPFAM" id="SSF111369">
    <property type="entry name" value="HlyD-like secretion proteins"/>
    <property type="match status" value="1"/>
</dbReference>
<dbReference type="PANTHER" id="PTHR30097:SF4">
    <property type="entry name" value="SLR6042 PROTEIN"/>
    <property type="match status" value="1"/>
</dbReference>
<reference evidence="7" key="1">
    <citation type="journal article" date="2014" name="Int. J. Syst. Evol. Microbiol.">
        <title>Complete genome sequence of Corynebacterium casei LMG S-19264T (=DSM 44701T), isolated from a smear-ripened cheese.</title>
        <authorList>
            <consortium name="US DOE Joint Genome Institute (JGI-PGF)"/>
            <person name="Walter F."/>
            <person name="Albersmeier A."/>
            <person name="Kalinowski J."/>
            <person name="Ruckert C."/>
        </authorList>
    </citation>
    <scope>NUCLEOTIDE SEQUENCE</scope>
    <source>
        <strain evidence="7">NBRC 108769</strain>
    </source>
</reference>
<keyword evidence="2" id="KW-0813">Transport</keyword>
<dbReference type="Gene3D" id="2.40.30.170">
    <property type="match status" value="1"/>
</dbReference>
<dbReference type="FunFam" id="2.40.30.170:FF:000010">
    <property type="entry name" value="Efflux RND transporter periplasmic adaptor subunit"/>
    <property type="match status" value="1"/>
</dbReference>
<dbReference type="Gene3D" id="2.40.420.20">
    <property type="match status" value="1"/>
</dbReference>
<dbReference type="PROSITE" id="PS51257">
    <property type="entry name" value="PROKAR_LIPOPROTEIN"/>
    <property type="match status" value="1"/>
</dbReference>
<keyword evidence="8" id="KW-1185">Reference proteome</keyword>
<comment type="caution">
    <text evidence="7">The sequence shown here is derived from an EMBL/GenBank/DDBJ whole genome shotgun (WGS) entry which is preliminary data.</text>
</comment>
<dbReference type="GO" id="GO:0060003">
    <property type="term" value="P:copper ion export"/>
    <property type="evidence" value="ECO:0007669"/>
    <property type="project" value="TreeGrafter"/>
</dbReference>
<reference evidence="7" key="2">
    <citation type="submission" date="2023-01" db="EMBL/GenBank/DDBJ databases">
        <title>Draft genome sequence of Portibacter lacus strain NBRC 108769.</title>
        <authorList>
            <person name="Sun Q."/>
            <person name="Mori K."/>
        </authorList>
    </citation>
    <scope>NUCLEOTIDE SEQUENCE</scope>
    <source>
        <strain evidence="7">NBRC 108769</strain>
    </source>
</reference>
<evidence type="ECO:0000259" key="5">
    <source>
        <dbReference type="Pfam" id="PF25917"/>
    </source>
</evidence>
<dbReference type="Gene3D" id="2.40.50.100">
    <property type="match status" value="1"/>
</dbReference>
<accession>A0AA37WG26</accession>
<evidence type="ECO:0000256" key="3">
    <source>
        <dbReference type="SAM" id="Coils"/>
    </source>
</evidence>
<keyword evidence="3" id="KW-0175">Coiled coil</keyword>
<feature type="region of interest" description="Disordered" evidence="4">
    <location>
        <begin position="20"/>
        <end position="51"/>
    </location>
</feature>
<dbReference type="Proteomes" id="UP001156666">
    <property type="component" value="Unassembled WGS sequence"/>
</dbReference>
<feature type="domain" description="Multidrug resistance protein MdtA-like barrel-sandwich hybrid" evidence="5">
    <location>
        <begin position="96"/>
        <end position="247"/>
    </location>
</feature>
<dbReference type="Pfam" id="PF25954">
    <property type="entry name" value="Beta-barrel_RND_2"/>
    <property type="match status" value="1"/>
</dbReference>
<dbReference type="InterPro" id="IPR058625">
    <property type="entry name" value="MdtA-like_BSH"/>
</dbReference>
<dbReference type="InterPro" id="IPR058792">
    <property type="entry name" value="Beta-barrel_RND_2"/>
</dbReference>
<gene>
    <name evidence="7" type="ORF">GCM10007940_21800</name>
</gene>
<name>A0AA37WG26_9BACT</name>
<dbReference type="Pfam" id="PF25917">
    <property type="entry name" value="BSH_RND"/>
    <property type="match status" value="1"/>
</dbReference>
<feature type="compositionally biased region" description="Basic and acidic residues" evidence="4">
    <location>
        <begin position="20"/>
        <end position="33"/>
    </location>
</feature>
<dbReference type="PANTHER" id="PTHR30097">
    <property type="entry name" value="CATION EFFLUX SYSTEM PROTEIN CUSB"/>
    <property type="match status" value="1"/>
</dbReference>
<sequence length="413" mass="45389">MKNIIYIIFGLLILASCGGSHDHDGHDHEHGEEEITTGSENNSEDDHGEGDHMKEVHLNAAQFKNAEIDTGWFSMKNINDVVNANGYTKLDPEDEADVNVPISGTIKSVSVIEGNYVKRGQTLATMSSLEYNAMLLEKAKLEEELGIDQGELVYLEQEFERQQTLATENINAQKVFQKVSADLNTAKSKIKSVKNQINILSESIDLIGSGSSSRINISAPISGYITDVNVKMGSITQPGSPLFSIVDNSKMHVDMLVYEKDLSKIKEGQKVRFILTNQSNQEIKGEIYNIGKSFANDTKSVAVHADIESNDANLIPGMYINALIDIGNETVATLPEGAIVLAEGRNFIFIYEGEENNEIHFKRVEVKVGANQLGYVEVTPLQEIEEGMKLVTNGAYYLQSHLQKSEGGGGHSH</sequence>
<dbReference type="GO" id="GO:0015679">
    <property type="term" value="P:plasma membrane copper ion transport"/>
    <property type="evidence" value="ECO:0007669"/>
    <property type="project" value="TreeGrafter"/>
</dbReference>
<organism evidence="7 8">
    <name type="scientific">Portibacter lacus</name>
    <dbReference type="NCBI Taxonomy" id="1099794"/>
    <lineage>
        <taxon>Bacteria</taxon>
        <taxon>Pseudomonadati</taxon>
        <taxon>Bacteroidota</taxon>
        <taxon>Saprospiria</taxon>
        <taxon>Saprospirales</taxon>
        <taxon>Haliscomenobacteraceae</taxon>
        <taxon>Portibacter</taxon>
    </lineage>
</organism>
<evidence type="ECO:0000256" key="1">
    <source>
        <dbReference type="ARBA" id="ARBA00009477"/>
    </source>
</evidence>
<dbReference type="GO" id="GO:0016020">
    <property type="term" value="C:membrane"/>
    <property type="evidence" value="ECO:0007669"/>
    <property type="project" value="InterPro"/>
</dbReference>
<dbReference type="EMBL" id="BSOH01000014">
    <property type="protein sequence ID" value="GLR17565.1"/>
    <property type="molecule type" value="Genomic_DNA"/>
</dbReference>
<evidence type="ECO:0000313" key="8">
    <source>
        <dbReference type="Proteomes" id="UP001156666"/>
    </source>
</evidence>
<evidence type="ECO:0000256" key="2">
    <source>
        <dbReference type="ARBA" id="ARBA00022448"/>
    </source>
</evidence>
<dbReference type="AlphaFoldDB" id="A0AA37WG26"/>
<proteinExistence type="inferred from homology"/>
<evidence type="ECO:0000256" key="4">
    <source>
        <dbReference type="SAM" id="MobiDB-lite"/>
    </source>
</evidence>
<protein>
    <submittedName>
        <fullName evidence="7">Hemolysin D</fullName>
    </submittedName>
</protein>
<dbReference type="NCBIfam" id="TIGR01730">
    <property type="entry name" value="RND_mfp"/>
    <property type="match status" value="1"/>
</dbReference>
<dbReference type="GO" id="GO:0030313">
    <property type="term" value="C:cell envelope"/>
    <property type="evidence" value="ECO:0007669"/>
    <property type="project" value="TreeGrafter"/>
</dbReference>
<evidence type="ECO:0000259" key="6">
    <source>
        <dbReference type="Pfam" id="PF25954"/>
    </source>
</evidence>
<feature type="coiled-coil region" evidence="3">
    <location>
        <begin position="176"/>
        <end position="203"/>
    </location>
</feature>
<evidence type="ECO:0000313" key="7">
    <source>
        <dbReference type="EMBL" id="GLR17565.1"/>
    </source>
</evidence>
<comment type="similarity">
    <text evidence="1">Belongs to the membrane fusion protein (MFP) (TC 8.A.1) family.</text>
</comment>
<dbReference type="GO" id="GO:0022857">
    <property type="term" value="F:transmembrane transporter activity"/>
    <property type="evidence" value="ECO:0007669"/>
    <property type="project" value="InterPro"/>
</dbReference>
<dbReference type="RefSeq" id="WP_235291234.1">
    <property type="nucleotide sequence ID" value="NZ_BSOH01000014.1"/>
</dbReference>
<dbReference type="InterPro" id="IPR051909">
    <property type="entry name" value="MFP_Cation_Efflux"/>
</dbReference>
<feature type="domain" description="CusB-like beta-barrel" evidence="6">
    <location>
        <begin position="254"/>
        <end position="322"/>
    </location>
</feature>